<dbReference type="InterPro" id="IPR010730">
    <property type="entry name" value="HET"/>
</dbReference>
<name>A0A6A6TAQ1_9PLEO</name>
<organism evidence="3 4">
    <name type="scientific">Lophiostoma macrostomum CBS 122681</name>
    <dbReference type="NCBI Taxonomy" id="1314788"/>
    <lineage>
        <taxon>Eukaryota</taxon>
        <taxon>Fungi</taxon>
        <taxon>Dikarya</taxon>
        <taxon>Ascomycota</taxon>
        <taxon>Pezizomycotina</taxon>
        <taxon>Dothideomycetes</taxon>
        <taxon>Pleosporomycetidae</taxon>
        <taxon>Pleosporales</taxon>
        <taxon>Lophiostomataceae</taxon>
        <taxon>Lophiostoma</taxon>
    </lineage>
</organism>
<dbReference type="EMBL" id="MU004337">
    <property type="protein sequence ID" value="KAF2656387.1"/>
    <property type="molecule type" value="Genomic_DNA"/>
</dbReference>
<dbReference type="AlphaFoldDB" id="A0A6A6TAQ1"/>
<evidence type="ECO:0000256" key="1">
    <source>
        <dbReference type="SAM" id="Phobius"/>
    </source>
</evidence>
<feature type="domain" description="Heterokaryon incompatibility" evidence="2">
    <location>
        <begin position="61"/>
        <end position="283"/>
    </location>
</feature>
<dbReference type="PANTHER" id="PTHR24148:SF64">
    <property type="entry name" value="HETEROKARYON INCOMPATIBILITY DOMAIN-CONTAINING PROTEIN"/>
    <property type="match status" value="1"/>
</dbReference>
<reference evidence="3" key="1">
    <citation type="journal article" date="2020" name="Stud. Mycol.">
        <title>101 Dothideomycetes genomes: a test case for predicting lifestyles and emergence of pathogens.</title>
        <authorList>
            <person name="Haridas S."/>
            <person name="Albert R."/>
            <person name="Binder M."/>
            <person name="Bloem J."/>
            <person name="Labutti K."/>
            <person name="Salamov A."/>
            <person name="Andreopoulos B."/>
            <person name="Baker S."/>
            <person name="Barry K."/>
            <person name="Bills G."/>
            <person name="Bluhm B."/>
            <person name="Cannon C."/>
            <person name="Castanera R."/>
            <person name="Culley D."/>
            <person name="Daum C."/>
            <person name="Ezra D."/>
            <person name="Gonzalez J."/>
            <person name="Henrissat B."/>
            <person name="Kuo A."/>
            <person name="Liang C."/>
            <person name="Lipzen A."/>
            <person name="Lutzoni F."/>
            <person name="Magnuson J."/>
            <person name="Mondo S."/>
            <person name="Nolan M."/>
            <person name="Ohm R."/>
            <person name="Pangilinan J."/>
            <person name="Park H.-J."/>
            <person name="Ramirez L."/>
            <person name="Alfaro M."/>
            <person name="Sun H."/>
            <person name="Tritt A."/>
            <person name="Yoshinaga Y."/>
            <person name="Zwiers L.-H."/>
            <person name="Turgeon B."/>
            <person name="Goodwin S."/>
            <person name="Spatafora J."/>
            <person name="Crous P."/>
            <person name="Grigoriev I."/>
        </authorList>
    </citation>
    <scope>NUCLEOTIDE SEQUENCE</scope>
    <source>
        <strain evidence="3">CBS 122681</strain>
    </source>
</reference>
<feature type="transmembrane region" description="Helical" evidence="1">
    <location>
        <begin position="609"/>
        <end position="634"/>
    </location>
</feature>
<dbReference type="Proteomes" id="UP000799324">
    <property type="component" value="Unassembled WGS sequence"/>
</dbReference>
<sequence>MGFGSRGYPSRTLHYGDNVNDLTSFEIRLLKVLPRLNDSQLECSLTIQRLHSDSACLDQQYIALSYAWGTQPSEQSITISGAPFEPTQNLHDALHHISASLEETAFWIDAICINQNDIHEKTHQISVMRYVYELAQKTIIWLGSRDDECVEAMSLVSRLARLGNDICDTILARDGARPSESSYDNSLVIQAFFEELKWNSSKTKTVEHWIVDGRDGIKGSPVETYYDRIARTDNEFVTREVRQKEFYEALNAYDLSSRHSDSWNGLSKLLNREWFRRIWVVQEVSISPNPIVLYRQKTTTWDELVVASKLLYELHAAGATDFHSSFSHEAVYVVHSLNGQREMFRNEERPELLELVRLFRPFLSTKPEDKIIGLQGLTAHHFKADYKLGAARLFSEFAASTMLEYSRLSVLHDVCCHHGNSDSNLKVGSMPSWAPDWSSSGVNAQQPWGHMSTFASTLGSFRASTDSEQDPILLDGLRLRLPAYFIDTVTAIMEAKDASQGQQIMSRRVKYGTGIDNFQGLSFVTGYDSSVMQLLNNFRLIRRLLRTKDYPTGQSQNLAFFKVVFSPFPTPSNKASGIVIWVLRTYFCFGSSLLRMFTSSFGKPTMSMWYILLPFITGSVVLGVVVAIALIFALEIPILVLNHTFVPVFRRRYFASVFSYIWHEAKNIRHSLWVVQGQWREHWGFANRNLDHERLSRTRKGYIGYVNCDARCGDTIVFFSGASMPSVIRQTDRGWLLISNAVVHGLMNGEGLRVGKPKDIVLV</sequence>
<keyword evidence="1" id="KW-0812">Transmembrane</keyword>
<keyword evidence="4" id="KW-1185">Reference proteome</keyword>
<keyword evidence="1" id="KW-0472">Membrane</keyword>
<dbReference type="Pfam" id="PF26639">
    <property type="entry name" value="Het-6_barrel"/>
    <property type="match status" value="1"/>
</dbReference>
<gene>
    <name evidence="3" type="ORF">K491DRAFT_628531</name>
</gene>
<accession>A0A6A6TAQ1</accession>
<proteinExistence type="predicted"/>
<evidence type="ECO:0000259" key="2">
    <source>
        <dbReference type="Pfam" id="PF06985"/>
    </source>
</evidence>
<dbReference type="InterPro" id="IPR052895">
    <property type="entry name" value="HetReg/Transcr_Mod"/>
</dbReference>
<dbReference type="PANTHER" id="PTHR24148">
    <property type="entry name" value="ANKYRIN REPEAT DOMAIN-CONTAINING PROTEIN 39 HOMOLOG-RELATED"/>
    <property type="match status" value="1"/>
</dbReference>
<evidence type="ECO:0000313" key="3">
    <source>
        <dbReference type="EMBL" id="KAF2656387.1"/>
    </source>
</evidence>
<protein>
    <submittedName>
        <fullName evidence="3">HET-domain-containing protein</fullName>
    </submittedName>
</protein>
<evidence type="ECO:0000313" key="4">
    <source>
        <dbReference type="Proteomes" id="UP000799324"/>
    </source>
</evidence>
<keyword evidence="1" id="KW-1133">Transmembrane helix</keyword>
<dbReference type="OrthoDB" id="2157530at2759"/>
<dbReference type="Pfam" id="PF06985">
    <property type="entry name" value="HET"/>
    <property type="match status" value="1"/>
</dbReference>
<feature type="transmembrane region" description="Helical" evidence="1">
    <location>
        <begin position="578"/>
        <end position="597"/>
    </location>
</feature>